<dbReference type="KEGG" id="uli:ETAA1_58530"/>
<dbReference type="EMBL" id="CP036273">
    <property type="protein sequence ID" value="QDU23845.1"/>
    <property type="molecule type" value="Genomic_DNA"/>
</dbReference>
<reference evidence="1 2" key="1">
    <citation type="submission" date="2019-02" db="EMBL/GenBank/DDBJ databases">
        <title>Deep-cultivation of Planctomycetes and their phenomic and genomic characterization uncovers novel biology.</title>
        <authorList>
            <person name="Wiegand S."/>
            <person name="Jogler M."/>
            <person name="Boedeker C."/>
            <person name="Pinto D."/>
            <person name="Vollmers J."/>
            <person name="Rivas-Marin E."/>
            <person name="Kohn T."/>
            <person name="Peeters S.H."/>
            <person name="Heuer A."/>
            <person name="Rast P."/>
            <person name="Oberbeckmann S."/>
            <person name="Bunk B."/>
            <person name="Jeske O."/>
            <person name="Meyerdierks A."/>
            <person name="Storesund J.E."/>
            <person name="Kallscheuer N."/>
            <person name="Luecker S."/>
            <person name="Lage O.M."/>
            <person name="Pohl T."/>
            <person name="Merkel B.J."/>
            <person name="Hornburger P."/>
            <person name="Mueller R.-W."/>
            <person name="Bruemmer F."/>
            <person name="Labrenz M."/>
            <person name="Spormann A.M."/>
            <person name="Op den Camp H."/>
            <person name="Overmann J."/>
            <person name="Amann R."/>
            <person name="Jetten M.S.M."/>
            <person name="Mascher T."/>
            <person name="Medema M.H."/>
            <person name="Devos D.P."/>
            <person name="Kaster A.-K."/>
            <person name="Ovreas L."/>
            <person name="Rohde M."/>
            <person name="Galperin M.Y."/>
            <person name="Jogler C."/>
        </authorList>
    </citation>
    <scope>NUCLEOTIDE SEQUENCE [LARGE SCALE GENOMIC DNA]</scope>
    <source>
        <strain evidence="1 2">ETA_A1</strain>
    </source>
</reference>
<organism evidence="1 2">
    <name type="scientific">Urbifossiella limnaea</name>
    <dbReference type="NCBI Taxonomy" id="2528023"/>
    <lineage>
        <taxon>Bacteria</taxon>
        <taxon>Pseudomonadati</taxon>
        <taxon>Planctomycetota</taxon>
        <taxon>Planctomycetia</taxon>
        <taxon>Gemmatales</taxon>
        <taxon>Gemmataceae</taxon>
        <taxon>Urbifossiella</taxon>
    </lineage>
</organism>
<dbReference type="RefSeq" id="WP_145244058.1">
    <property type="nucleotide sequence ID" value="NZ_CP036273.1"/>
</dbReference>
<protein>
    <submittedName>
        <fullName evidence="1">Uncharacterized protein</fullName>
    </submittedName>
</protein>
<dbReference type="AlphaFoldDB" id="A0A517Y264"/>
<name>A0A517Y264_9BACT</name>
<dbReference type="Proteomes" id="UP000319576">
    <property type="component" value="Chromosome"/>
</dbReference>
<proteinExistence type="predicted"/>
<gene>
    <name evidence="1" type="ORF">ETAA1_58530</name>
</gene>
<evidence type="ECO:0000313" key="1">
    <source>
        <dbReference type="EMBL" id="QDU23845.1"/>
    </source>
</evidence>
<keyword evidence="2" id="KW-1185">Reference proteome</keyword>
<sequence>MLATALNVYATAASLGGTQGAAAGFQASAAVLGARSYNVRGCGAAVGVANGSTRNVYQLILAVNNLARRGLLYNGNGSLLDAAKELFRGLNSI</sequence>
<evidence type="ECO:0000313" key="2">
    <source>
        <dbReference type="Proteomes" id="UP000319576"/>
    </source>
</evidence>
<accession>A0A517Y264</accession>